<dbReference type="EMBL" id="KB743275">
    <property type="protein sequence ID" value="EOA99778.1"/>
    <property type="molecule type" value="Genomic_DNA"/>
</dbReference>
<evidence type="ECO:0000313" key="3">
    <source>
        <dbReference type="Proteomes" id="UP000296049"/>
    </source>
</evidence>
<dbReference type="AlphaFoldDB" id="R0L2J6"/>
<dbReference type="Proteomes" id="UP000296049">
    <property type="component" value="Unassembled WGS sequence"/>
</dbReference>
<evidence type="ECO:0000313" key="2">
    <source>
        <dbReference type="EMBL" id="EOA99778.1"/>
    </source>
</evidence>
<protein>
    <submittedName>
        <fullName evidence="2">Uncharacterized protein</fullName>
    </submittedName>
</protein>
<proteinExistence type="predicted"/>
<gene>
    <name evidence="2" type="ORF">Anapl_01106</name>
</gene>
<sequence>MDKGKAELTSLHHNGLLSWLLGISIQLLQEASYGPPILVQLGKPPPDAGQAAFSKRSLGTGQAAFSKHSIGQELGRARKEQQLPPAPGGWVHLGLTLRGCCQPKRVGRAEPWDEDTTLSRAFKKPGEPSRPHPQCSRSGAAGAAARRGAAKQMTSAGGEAWEQLVTLAAVTAWVRKLHPVLVLHHTPVSVSDFSVCQKLPGLLWLPRASSARQLRIPPTGAARSSVRGSIRAFAEH</sequence>
<reference evidence="3" key="1">
    <citation type="journal article" date="2013" name="Nat. Genet.">
        <title>The duck genome and transcriptome provide insight into an avian influenza virus reservoir species.</title>
        <authorList>
            <person name="Huang Y."/>
            <person name="Li Y."/>
            <person name="Burt D.W."/>
            <person name="Chen H."/>
            <person name="Zhang Y."/>
            <person name="Qian W."/>
            <person name="Kim H."/>
            <person name="Gan S."/>
            <person name="Zhao Y."/>
            <person name="Li J."/>
            <person name="Yi K."/>
            <person name="Feng H."/>
            <person name="Zhu P."/>
            <person name="Li B."/>
            <person name="Liu Q."/>
            <person name="Fairley S."/>
            <person name="Magor K.E."/>
            <person name="Du Z."/>
            <person name="Hu X."/>
            <person name="Goodman L."/>
            <person name="Tafer H."/>
            <person name="Vignal A."/>
            <person name="Lee T."/>
            <person name="Kim K.W."/>
            <person name="Sheng Z."/>
            <person name="An Y."/>
            <person name="Searle S."/>
            <person name="Herrero J."/>
            <person name="Groenen M.A."/>
            <person name="Crooijmans R.P."/>
            <person name="Faraut T."/>
            <person name="Cai Q."/>
            <person name="Webster R.G."/>
            <person name="Aldridge J.R."/>
            <person name="Warren W.C."/>
            <person name="Bartschat S."/>
            <person name="Kehr S."/>
            <person name="Marz M."/>
            <person name="Stadler P.F."/>
            <person name="Smith J."/>
            <person name="Kraus R.H."/>
            <person name="Zhao Y."/>
            <person name="Ren L."/>
            <person name="Fei J."/>
            <person name="Morisson M."/>
            <person name="Kaiser P."/>
            <person name="Griffin D.K."/>
            <person name="Rao M."/>
            <person name="Pitel F."/>
            <person name="Wang J."/>
            <person name="Li N."/>
        </authorList>
    </citation>
    <scope>NUCLEOTIDE SEQUENCE [LARGE SCALE GENOMIC DNA]</scope>
</reference>
<keyword evidence="3" id="KW-1185">Reference proteome</keyword>
<feature type="compositionally biased region" description="Low complexity" evidence="1">
    <location>
        <begin position="136"/>
        <end position="147"/>
    </location>
</feature>
<accession>R0L2J6</accession>
<name>R0L2J6_ANAPL</name>
<organism evidence="2 3">
    <name type="scientific">Anas platyrhynchos</name>
    <name type="common">Mallard</name>
    <name type="synonym">Anas boschas</name>
    <dbReference type="NCBI Taxonomy" id="8839"/>
    <lineage>
        <taxon>Eukaryota</taxon>
        <taxon>Metazoa</taxon>
        <taxon>Chordata</taxon>
        <taxon>Craniata</taxon>
        <taxon>Vertebrata</taxon>
        <taxon>Euteleostomi</taxon>
        <taxon>Archelosauria</taxon>
        <taxon>Archosauria</taxon>
        <taxon>Dinosauria</taxon>
        <taxon>Saurischia</taxon>
        <taxon>Theropoda</taxon>
        <taxon>Coelurosauria</taxon>
        <taxon>Aves</taxon>
        <taxon>Neognathae</taxon>
        <taxon>Galloanserae</taxon>
        <taxon>Anseriformes</taxon>
        <taxon>Anatidae</taxon>
        <taxon>Anatinae</taxon>
        <taxon>Anas</taxon>
    </lineage>
</organism>
<feature type="region of interest" description="Disordered" evidence="1">
    <location>
        <begin position="108"/>
        <end position="151"/>
    </location>
</feature>
<evidence type="ECO:0000256" key="1">
    <source>
        <dbReference type="SAM" id="MobiDB-lite"/>
    </source>
</evidence>